<evidence type="ECO:0000313" key="3">
    <source>
        <dbReference type="Proteomes" id="UP000339690"/>
    </source>
</evidence>
<dbReference type="EMBL" id="CP045915">
    <property type="protein sequence ID" value="QGH33498.1"/>
    <property type="molecule type" value="Genomic_DNA"/>
</dbReference>
<keyword evidence="1" id="KW-0812">Transmembrane</keyword>
<name>A0A5Q2TJF6_9BACI</name>
<proteinExistence type="predicted"/>
<gene>
    <name evidence="2" type="ORF">GI584_05460</name>
</gene>
<dbReference type="KEGG" id="grc:GI584_05460"/>
<keyword evidence="1" id="KW-0472">Membrane</keyword>
<sequence length="112" mass="12247">MNKKLFSMMIGLVSLLYFIYGGSVLSAQDANLALFDFKDTAANPTPEIEDLPAPKDAYADYFHTGAALAPSQILGKHAELLQKHYNMIVAENVMTAGIFSILLANLKISILR</sequence>
<organism evidence="2 3">
    <name type="scientific">Gracilibacillus salitolerans</name>
    <dbReference type="NCBI Taxonomy" id="2663022"/>
    <lineage>
        <taxon>Bacteria</taxon>
        <taxon>Bacillati</taxon>
        <taxon>Bacillota</taxon>
        <taxon>Bacilli</taxon>
        <taxon>Bacillales</taxon>
        <taxon>Bacillaceae</taxon>
        <taxon>Gracilibacillus</taxon>
    </lineage>
</organism>
<keyword evidence="3" id="KW-1185">Reference proteome</keyword>
<dbReference type="RefSeq" id="WP_153790522.1">
    <property type="nucleotide sequence ID" value="NZ_CP045915.1"/>
</dbReference>
<keyword evidence="1" id="KW-1133">Transmembrane helix</keyword>
<protein>
    <submittedName>
        <fullName evidence="2">Uncharacterized protein</fullName>
    </submittedName>
</protein>
<dbReference type="Gene3D" id="3.20.20.80">
    <property type="entry name" value="Glycosidases"/>
    <property type="match status" value="1"/>
</dbReference>
<dbReference type="AlphaFoldDB" id="A0A5Q2TJF6"/>
<dbReference type="Proteomes" id="UP000339690">
    <property type="component" value="Chromosome"/>
</dbReference>
<accession>A0A5Q2TJF6</accession>
<feature type="transmembrane region" description="Helical" evidence="1">
    <location>
        <begin position="85"/>
        <end position="106"/>
    </location>
</feature>
<evidence type="ECO:0000313" key="2">
    <source>
        <dbReference type="EMBL" id="QGH33498.1"/>
    </source>
</evidence>
<evidence type="ECO:0000256" key="1">
    <source>
        <dbReference type="SAM" id="Phobius"/>
    </source>
</evidence>
<reference evidence="2 3" key="1">
    <citation type="submission" date="2019-11" db="EMBL/GenBank/DDBJ databases">
        <title>Gracilibacillus salitolerans sp. nov., a moderate halophile isolated from a saline soil in northwest China.</title>
        <authorList>
            <person name="Gan L."/>
        </authorList>
    </citation>
    <scope>NUCLEOTIDE SEQUENCE [LARGE SCALE GENOMIC DNA]</scope>
    <source>
        <strain evidence="2 3">SCU50</strain>
    </source>
</reference>